<dbReference type="PANTHER" id="PTHR34874:SF3">
    <property type="entry name" value="SULFURTRANSFERASE TUSD"/>
    <property type="match status" value="1"/>
</dbReference>
<evidence type="ECO:0000313" key="5">
    <source>
        <dbReference type="EMBL" id="MBT1445444.1"/>
    </source>
</evidence>
<name>A0ABS5V6U3_9GAMM</name>
<dbReference type="EMBL" id="JAHEPS010000005">
    <property type="protein sequence ID" value="MBT1445444.1"/>
    <property type="molecule type" value="Genomic_DNA"/>
</dbReference>
<dbReference type="Gene3D" id="3.40.1260.10">
    <property type="entry name" value="DsrEFH-like"/>
    <property type="match status" value="1"/>
</dbReference>
<dbReference type="NCBIfam" id="TIGR03012">
    <property type="entry name" value="sulf_tusD_dsrE"/>
    <property type="match status" value="1"/>
</dbReference>
<comment type="subcellular location">
    <subcellularLocation>
        <location evidence="1">Cytoplasm</location>
    </subcellularLocation>
</comment>
<dbReference type="RefSeq" id="WP_214507653.1">
    <property type="nucleotide sequence ID" value="NZ_JAHEPS010000005.1"/>
</dbReference>
<keyword evidence="6" id="KW-1185">Reference proteome</keyword>
<proteinExistence type="inferred from homology"/>
<reference evidence="5 6" key="1">
    <citation type="submission" date="2021-05" db="EMBL/GenBank/DDBJ databases">
        <title>Shewanella sp. JM162201.</title>
        <authorList>
            <person name="Xu S."/>
            <person name="Li A."/>
        </authorList>
    </citation>
    <scope>NUCLEOTIDE SEQUENCE [LARGE SCALE GENOMIC DNA]</scope>
    <source>
        <strain evidence="5 6">JM162201</strain>
    </source>
</reference>
<keyword evidence="3" id="KW-0963">Cytoplasm</keyword>
<organism evidence="5 6">
    <name type="scientific">Shewanella jiangmenensis</name>
    <dbReference type="NCBI Taxonomy" id="2837387"/>
    <lineage>
        <taxon>Bacteria</taxon>
        <taxon>Pseudomonadati</taxon>
        <taxon>Pseudomonadota</taxon>
        <taxon>Gammaproteobacteria</taxon>
        <taxon>Alteromonadales</taxon>
        <taxon>Shewanellaceae</taxon>
        <taxon>Shewanella</taxon>
    </lineage>
</organism>
<dbReference type="SUPFAM" id="SSF75169">
    <property type="entry name" value="DsrEFH-like"/>
    <property type="match status" value="1"/>
</dbReference>
<accession>A0ABS5V6U3</accession>
<comment type="similarity">
    <text evidence="2">Belongs to the DsrE/TusD family.</text>
</comment>
<dbReference type="InterPro" id="IPR003787">
    <property type="entry name" value="Sulphur_relay_DsrE/F-like"/>
</dbReference>
<dbReference type="InterPro" id="IPR017463">
    <property type="entry name" value="Sulphur_relay_TusD/DsrE"/>
</dbReference>
<evidence type="ECO:0000256" key="3">
    <source>
        <dbReference type="ARBA" id="ARBA00022490"/>
    </source>
</evidence>
<gene>
    <name evidence="5" type="primary">tusD</name>
    <name evidence="5" type="ORF">KJI95_13040</name>
</gene>
<evidence type="ECO:0000256" key="4">
    <source>
        <dbReference type="ARBA" id="ARBA00022679"/>
    </source>
</evidence>
<evidence type="ECO:0000256" key="2">
    <source>
        <dbReference type="ARBA" id="ARBA00007067"/>
    </source>
</evidence>
<dbReference type="Pfam" id="PF02635">
    <property type="entry name" value="DsrE"/>
    <property type="match status" value="1"/>
</dbReference>
<dbReference type="NCBIfam" id="NF001237">
    <property type="entry name" value="PRK00207.1"/>
    <property type="match status" value="1"/>
</dbReference>
<keyword evidence="4" id="KW-0808">Transferase</keyword>
<dbReference type="Proteomes" id="UP001195903">
    <property type="component" value="Unassembled WGS sequence"/>
</dbReference>
<protein>
    <submittedName>
        <fullName evidence="5">Sulfurtransferase complex subunit TusD</fullName>
    </submittedName>
</protein>
<sequence length="129" mass="13967">MSTFIIQVSGAAYGSAAPVHALAFAKAAIAGGHQILRVFFYQDGVFNTSSLGTPASDEFNVYQAWREFSREYSVPLVNCISAALRRGMLSKEEADIHGLPHWNVDDIIDNGGLGELITGIAKADRLMCF</sequence>
<evidence type="ECO:0000313" key="6">
    <source>
        <dbReference type="Proteomes" id="UP001195903"/>
    </source>
</evidence>
<dbReference type="PANTHER" id="PTHR34874">
    <property type="entry name" value="PROTEIN YCHN"/>
    <property type="match status" value="1"/>
</dbReference>
<dbReference type="InterPro" id="IPR027396">
    <property type="entry name" value="DsrEFH-like"/>
</dbReference>
<comment type="caution">
    <text evidence="5">The sequence shown here is derived from an EMBL/GenBank/DDBJ whole genome shotgun (WGS) entry which is preliminary data.</text>
</comment>
<evidence type="ECO:0000256" key="1">
    <source>
        <dbReference type="ARBA" id="ARBA00004496"/>
    </source>
</evidence>